<dbReference type="InterPro" id="IPR047831">
    <property type="entry name" value="GPR180/TMEM145"/>
</dbReference>
<dbReference type="PANTHER" id="PTHR23252">
    <property type="entry name" value="INTIMAL THICKNESS RECEPTOR-RELATED"/>
    <property type="match status" value="1"/>
</dbReference>
<keyword evidence="2" id="KW-0812">Transmembrane</keyword>
<feature type="transmembrane region" description="Helical" evidence="2">
    <location>
        <begin position="66"/>
        <end position="84"/>
    </location>
</feature>
<reference evidence="4" key="1">
    <citation type="submission" date="2021-04" db="EMBL/GenBank/DDBJ databases">
        <authorList>
            <consortium name="Molecular Ecology Group"/>
        </authorList>
    </citation>
    <scope>NUCLEOTIDE SEQUENCE</scope>
</reference>
<evidence type="ECO:0000313" key="5">
    <source>
        <dbReference type="Proteomes" id="UP000678393"/>
    </source>
</evidence>
<sequence>MVLILLLILVAKGYTVVRYNLTRSAILKISVFMILYIAAIVVMFVWENILFDPGLVLYHYESPPGYGMLTVILIGWLWFTMSAVCTLKHNSSKTKFYVLFYTIYTIWFWAGPVVVLIAMFVMAKWTREKTVNGVQQSIEFMGHLFFLMLTLPHRVNHNFPYHIRTTKEKPVSDQHKQHSSEDSSDIINKRAPFPSKGSDLVIITKSKSLQVDEDNLDLMLSTAADFDCHSDGKISLNVSQNIYSYRLFLPFDNDSSDTDSTSVGDNRPLHGDTPLQLGSISLNTIDESSSHL</sequence>
<name>A0A8S3ZF82_9EUPU</name>
<feature type="transmembrane region" description="Helical" evidence="2">
    <location>
        <begin position="25"/>
        <end position="46"/>
    </location>
</feature>
<evidence type="ECO:0000256" key="2">
    <source>
        <dbReference type="SAM" id="Phobius"/>
    </source>
</evidence>
<dbReference type="GO" id="GO:0019236">
    <property type="term" value="P:response to pheromone"/>
    <property type="evidence" value="ECO:0007669"/>
    <property type="project" value="InterPro"/>
</dbReference>
<keyword evidence="2" id="KW-1133">Transmembrane helix</keyword>
<feature type="region of interest" description="Disordered" evidence="1">
    <location>
        <begin position="256"/>
        <end position="276"/>
    </location>
</feature>
<feature type="compositionally biased region" description="Basic and acidic residues" evidence="1">
    <location>
        <begin position="167"/>
        <end position="181"/>
    </location>
</feature>
<dbReference type="EMBL" id="CAJHNH020002846">
    <property type="protein sequence ID" value="CAG5127899.1"/>
    <property type="molecule type" value="Genomic_DNA"/>
</dbReference>
<dbReference type="Proteomes" id="UP000678393">
    <property type="component" value="Unassembled WGS sequence"/>
</dbReference>
<organism evidence="4 5">
    <name type="scientific">Candidula unifasciata</name>
    <dbReference type="NCBI Taxonomy" id="100452"/>
    <lineage>
        <taxon>Eukaryota</taxon>
        <taxon>Metazoa</taxon>
        <taxon>Spiralia</taxon>
        <taxon>Lophotrochozoa</taxon>
        <taxon>Mollusca</taxon>
        <taxon>Gastropoda</taxon>
        <taxon>Heterobranchia</taxon>
        <taxon>Euthyneura</taxon>
        <taxon>Panpulmonata</taxon>
        <taxon>Eupulmonata</taxon>
        <taxon>Stylommatophora</taxon>
        <taxon>Helicina</taxon>
        <taxon>Helicoidea</taxon>
        <taxon>Geomitridae</taxon>
        <taxon>Candidula</taxon>
    </lineage>
</organism>
<comment type="caution">
    <text evidence="4">The sequence shown here is derived from an EMBL/GenBank/DDBJ whole genome shotgun (WGS) entry which is preliminary data.</text>
</comment>
<feature type="domain" description="GPR180/TMEM145 transmembrane" evidence="3">
    <location>
        <begin position="2"/>
        <end position="146"/>
    </location>
</feature>
<protein>
    <recommendedName>
        <fullName evidence="3">GPR180/TMEM145 transmembrane domain-containing protein</fullName>
    </recommendedName>
</protein>
<dbReference type="PANTHER" id="PTHR23252:SF24">
    <property type="entry name" value="TRANSMEMBRANE PROTEIN 145"/>
    <property type="match status" value="1"/>
</dbReference>
<keyword evidence="2" id="KW-0472">Membrane</keyword>
<dbReference type="AlphaFoldDB" id="A0A8S3ZF82"/>
<accession>A0A8S3ZF82</accession>
<keyword evidence="5" id="KW-1185">Reference proteome</keyword>
<feature type="region of interest" description="Disordered" evidence="1">
    <location>
        <begin position="167"/>
        <end position="188"/>
    </location>
</feature>
<proteinExistence type="predicted"/>
<dbReference type="Pfam" id="PF10192">
    <property type="entry name" value="GPR180-TMEM145_TM"/>
    <property type="match status" value="1"/>
</dbReference>
<feature type="transmembrane region" description="Helical" evidence="2">
    <location>
        <begin position="96"/>
        <end position="121"/>
    </location>
</feature>
<dbReference type="InterPro" id="IPR019336">
    <property type="entry name" value="GPR180/TMEM145_TM"/>
</dbReference>
<evidence type="ECO:0000313" key="4">
    <source>
        <dbReference type="EMBL" id="CAG5127899.1"/>
    </source>
</evidence>
<evidence type="ECO:0000256" key="1">
    <source>
        <dbReference type="SAM" id="MobiDB-lite"/>
    </source>
</evidence>
<dbReference type="OrthoDB" id="205745at2759"/>
<gene>
    <name evidence="4" type="ORF">CUNI_LOCUS13457</name>
</gene>
<dbReference type="GO" id="GO:0007186">
    <property type="term" value="P:G protein-coupled receptor signaling pathway"/>
    <property type="evidence" value="ECO:0007669"/>
    <property type="project" value="InterPro"/>
</dbReference>
<evidence type="ECO:0000259" key="3">
    <source>
        <dbReference type="Pfam" id="PF10192"/>
    </source>
</evidence>